<gene>
    <name evidence="2" type="ORF">GCM10009754_04490</name>
</gene>
<protein>
    <submittedName>
        <fullName evidence="2">Uncharacterized protein</fullName>
    </submittedName>
</protein>
<name>A0ABP5BC06_9PSEU</name>
<dbReference type="EMBL" id="BAAANN010000002">
    <property type="protein sequence ID" value="GAA1940396.1"/>
    <property type="molecule type" value="Genomic_DNA"/>
</dbReference>
<organism evidence="2 3">
    <name type="scientific">Amycolatopsis minnesotensis</name>
    <dbReference type="NCBI Taxonomy" id="337894"/>
    <lineage>
        <taxon>Bacteria</taxon>
        <taxon>Bacillati</taxon>
        <taxon>Actinomycetota</taxon>
        <taxon>Actinomycetes</taxon>
        <taxon>Pseudonocardiales</taxon>
        <taxon>Pseudonocardiaceae</taxon>
        <taxon>Amycolatopsis</taxon>
    </lineage>
</organism>
<evidence type="ECO:0000313" key="2">
    <source>
        <dbReference type="EMBL" id="GAA1940396.1"/>
    </source>
</evidence>
<dbReference type="Pfam" id="PF23976">
    <property type="entry name" value="DUF7302"/>
    <property type="match status" value="1"/>
</dbReference>
<sequence>MRLISPHGVTVFVSDEKGEGLKGKGYTEAQAAPAAPRPARRPRQRQAPAPDDTPDE</sequence>
<dbReference type="RefSeq" id="WP_344412785.1">
    <property type="nucleotide sequence ID" value="NZ_BAAANN010000002.1"/>
</dbReference>
<accession>A0ABP5BC06</accession>
<evidence type="ECO:0000313" key="3">
    <source>
        <dbReference type="Proteomes" id="UP001501116"/>
    </source>
</evidence>
<dbReference type="Proteomes" id="UP001501116">
    <property type="component" value="Unassembled WGS sequence"/>
</dbReference>
<evidence type="ECO:0000256" key="1">
    <source>
        <dbReference type="SAM" id="MobiDB-lite"/>
    </source>
</evidence>
<dbReference type="InterPro" id="IPR055726">
    <property type="entry name" value="DUF7302"/>
</dbReference>
<keyword evidence="3" id="KW-1185">Reference proteome</keyword>
<feature type="region of interest" description="Disordered" evidence="1">
    <location>
        <begin position="15"/>
        <end position="56"/>
    </location>
</feature>
<proteinExistence type="predicted"/>
<reference evidence="3" key="1">
    <citation type="journal article" date="2019" name="Int. J. Syst. Evol. Microbiol.">
        <title>The Global Catalogue of Microorganisms (GCM) 10K type strain sequencing project: providing services to taxonomists for standard genome sequencing and annotation.</title>
        <authorList>
            <consortium name="The Broad Institute Genomics Platform"/>
            <consortium name="The Broad Institute Genome Sequencing Center for Infectious Disease"/>
            <person name="Wu L."/>
            <person name="Ma J."/>
        </authorList>
    </citation>
    <scope>NUCLEOTIDE SEQUENCE [LARGE SCALE GENOMIC DNA]</scope>
    <source>
        <strain evidence="3">JCM 14545</strain>
    </source>
</reference>
<comment type="caution">
    <text evidence="2">The sequence shown here is derived from an EMBL/GenBank/DDBJ whole genome shotgun (WGS) entry which is preliminary data.</text>
</comment>